<dbReference type="GO" id="GO:0005794">
    <property type="term" value="C:Golgi apparatus"/>
    <property type="evidence" value="ECO:0007669"/>
    <property type="project" value="TreeGrafter"/>
</dbReference>
<feature type="region of interest" description="Disordered" evidence="1">
    <location>
        <begin position="1"/>
        <end position="24"/>
    </location>
</feature>
<sequence>MEDNHVAFEDHEATTNTHNNNDHGWQKVTYAKRQRKTAKPSVAAANLNKSVANGTLTGADNVFLSLEQDSADRRRRILEAQRSAAVDSDVVSRSKHRINDDDDSSDGEGERVAENGKAEESKKVKAKKPKKPKVTVSDAAAKIDADDLSAFLADITASYQGQQEIQLMRFADYFGRAFSAVSAAQFPWVKMFRESTVAKFADIPLSHISEAVYKTSADWINKLSSEALGSSLLWSLDSILADLASQQVGAKGSRKSVPQASSKSQVAMFVVVAMVLRRKPDVLVNLLPTLRENSKYQGQDKLPVIVWMVMQACQGDLTVGLYAWARNLLPVVSGKSGNPQSRDLVLQLVERILSTPKARPILVNGAVRKGERLIPPSSFEILMRITFPASSARLKATERFEAIYPTLKEVALAGSHGSKAMKQVSQQILSFAVKAAGESIPELSKKATDVFIWCLTQNADCFKQWDKVYEDNLEASVAVLKKLSEEWKEHSVKLSPFDPLRETLKNFRNKNEKALASGADAAHHARFKDADKYCKAILGRVSRGYGCVKSVAFAVVAMAVGAAIMSSNMESLDWKKFSVVFSSPQSF</sequence>
<proteinExistence type="predicted"/>
<dbReference type="PANTHER" id="PTHR13448:SF14">
    <property type="entry name" value="F26K24.17 PROTEIN"/>
    <property type="match status" value="1"/>
</dbReference>
<reference evidence="2" key="1">
    <citation type="submission" date="2018-02" db="EMBL/GenBank/DDBJ databases">
        <authorList>
            <person name="Cohen D.B."/>
            <person name="Kent A.D."/>
        </authorList>
    </citation>
    <scope>NUCLEOTIDE SEQUENCE</scope>
</reference>
<accession>A0A2N9ETC9</accession>
<feature type="compositionally biased region" description="Basic and acidic residues" evidence="1">
    <location>
        <begin position="108"/>
        <end position="123"/>
    </location>
</feature>
<dbReference type="EMBL" id="OIVN01000313">
    <property type="protein sequence ID" value="SPC78118.1"/>
    <property type="molecule type" value="Genomic_DNA"/>
</dbReference>
<organism evidence="2">
    <name type="scientific">Fagus sylvatica</name>
    <name type="common">Beechnut</name>
    <dbReference type="NCBI Taxonomy" id="28930"/>
    <lineage>
        <taxon>Eukaryota</taxon>
        <taxon>Viridiplantae</taxon>
        <taxon>Streptophyta</taxon>
        <taxon>Embryophyta</taxon>
        <taxon>Tracheophyta</taxon>
        <taxon>Spermatophyta</taxon>
        <taxon>Magnoliopsida</taxon>
        <taxon>eudicotyledons</taxon>
        <taxon>Gunneridae</taxon>
        <taxon>Pentapetalae</taxon>
        <taxon>rosids</taxon>
        <taxon>fabids</taxon>
        <taxon>Fagales</taxon>
        <taxon>Fagaceae</taxon>
        <taxon>Fagus</taxon>
    </lineage>
</organism>
<feature type="region of interest" description="Disordered" evidence="1">
    <location>
        <begin position="81"/>
        <end position="126"/>
    </location>
</feature>
<evidence type="ECO:0008006" key="3">
    <source>
        <dbReference type="Google" id="ProtNLM"/>
    </source>
</evidence>
<name>A0A2N9ETC9_FAGSY</name>
<dbReference type="AlphaFoldDB" id="A0A2N9ETC9"/>
<dbReference type="Pfam" id="PF10151">
    <property type="entry name" value="TMEM214"/>
    <property type="match status" value="1"/>
</dbReference>
<dbReference type="PANTHER" id="PTHR13448">
    <property type="entry name" value="TRANSMEMBRANE PROTEIN 214"/>
    <property type="match status" value="1"/>
</dbReference>
<feature type="compositionally biased region" description="Basic and acidic residues" evidence="1">
    <location>
        <begin position="1"/>
        <end position="13"/>
    </location>
</feature>
<protein>
    <recommendedName>
        <fullName evidence="3">Transmembrane protein 214-A</fullName>
    </recommendedName>
</protein>
<evidence type="ECO:0000256" key="1">
    <source>
        <dbReference type="SAM" id="MobiDB-lite"/>
    </source>
</evidence>
<dbReference type="GO" id="GO:0005783">
    <property type="term" value="C:endoplasmic reticulum"/>
    <property type="evidence" value="ECO:0007669"/>
    <property type="project" value="TreeGrafter"/>
</dbReference>
<feature type="compositionally biased region" description="Low complexity" evidence="1">
    <location>
        <begin position="82"/>
        <end position="91"/>
    </location>
</feature>
<gene>
    <name evidence="2" type="ORF">FSB_LOCUS6000</name>
</gene>
<dbReference type="InterPro" id="IPR019308">
    <property type="entry name" value="TMEM214"/>
</dbReference>
<evidence type="ECO:0000313" key="2">
    <source>
        <dbReference type="EMBL" id="SPC78118.1"/>
    </source>
</evidence>